<organism evidence="1">
    <name type="scientific">Ovis aries</name>
    <name type="common">Sheep</name>
    <dbReference type="NCBI Taxonomy" id="9940"/>
    <lineage>
        <taxon>Eukaryota</taxon>
        <taxon>Metazoa</taxon>
        <taxon>Chordata</taxon>
        <taxon>Craniata</taxon>
        <taxon>Vertebrata</taxon>
        <taxon>Euteleostomi</taxon>
        <taxon>Mammalia</taxon>
        <taxon>Eutheria</taxon>
        <taxon>Laurasiatheria</taxon>
        <taxon>Artiodactyla</taxon>
        <taxon>Ruminantia</taxon>
        <taxon>Pecora</taxon>
        <taxon>Bovidae</taxon>
        <taxon>Caprinae</taxon>
        <taxon>Ovis</taxon>
    </lineage>
</organism>
<protein>
    <submittedName>
        <fullName evidence="1">Gastric inhibitory polypeptide receptor</fullName>
    </submittedName>
</protein>
<name>A0AC11BGG4_SHEEP</name>
<dbReference type="Ensembl" id="ENSOART00020017382.2">
    <property type="protein sequence ID" value="ENSOARP00020014343.1"/>
    <property type="gene ID" value="ENSOARG00020010483.2"/>
</dbReference>
<accession>A0AC11BGG4</accession>
<proteinExistence type="predicted"/>
<evidence type="ECO:0000313" key="1">
    <source>
        <dbReference type="Ensembl" id="ENSOARP00020014343.1"/>
    </source>
</evidence>
<reference evidence="1" key="2">
    <citation type="submission" date="2025-08" db="UniProtKB">
        <authorList>
            <consortium name="Ensembl"/>
        </authorList>
    </citation>
    <scope>IDENTIFICATION</scope>
</reference>
<gene>
    <name evidence="1" type="primary">GIPR</name>
</gene>
<sequence length="430" mass="49064">MPTCPPWWLLLLLSLWEPLLRSAEAGSEGQTAGELYQRWERYRRECQETLEASEPPAVAKGFVLRQCGSDGQWGPWRDHSQCENPEKNGVFQDQRLALERLQVVYTVGYSLSLATLLFALLILSIFRRLRCTRNYIHINLFTSFMLRAAAILTRDRLLPPPGPYPGDQVLTLWNQALAACRTAQIVTQYCVGANYTWLLVEGIYLHSLLVLVGGSEEGHFRCYMLLGWGAPTLFVIPWVIVRYLFENTQCWERNDIKAIWWIIRTPILLTILINFLIFVRILGILVSKLRTRQMRCPDYRLRLARSTLTLVPLLGVHEVVFAPVTEEQARGALRLAKLGFEIFLSSFQGFLVSVLYCFINKEVQSEIRRGWHRCRLRHSLGEEPRQRPEPAFRTLPSGSGLGQVAAGSALCSRTLPGPRGEANDVLESYC</sequence>
<reference evidence="1" key="3">
    <citation type="submission" date="2025-09" db="UniProtKB">
        <authorList>
            <consortium name="Ensembl"/>
        </authorList>
    </citation>
    <scope>IDENTIFICATION</scope>
</reference>
<reference evidence="1" key="1">
    <citation type="submission" date="2020-11" db="EMBL/GenBank/DDBJ databases">
        <authorList>
            <person name="Davenport K.M."/>
            <person name="Bickhart D.M."/>
            <person name="Smith T.P.L."/>
            <person name="Murdoch B.M."/>
            <person name="Rosen B.D."/>
        </authorList>
    </citation>
    <scope>NUCLEOTIDE SEQUENCE [LARGE SCALE GENOMIC DNA]</scope>
    <source>
        <strain evidence="1">OAR_USU_Benz2616</strain>
    </source>
</reference>